<evidence type="ECO:0000256" key="3">
    <source>
        <dbReference type="ARBA" id="ARBA00022679"/>
    </source>
</evidence>
<dbReference type="InterPro" id="IPR029063">
    <property type="entry name" value="SAM-dependent_MTases_sf"/>
</dbReference>
<evidence type="ECO:0000256" key="1">
    <source>
        <dbReference type="ARBA" id="ARBA00006594"/>
    </source>
</evidence>
<dbReference type="PIRSF" id="PIRSF015855">
    <property type="entry name" value="TypeIII_Mtase_mKpnI"/>
    <property type="match status" value="1"/>
</dbReference>
<gene>
    <name evidence="7" type="ORF">QGM71_16675</name>
</gene>
<comment type="similarity">
    <text evidence="1">Belongs to the N(4)/N(6)-methyltransferase family.</text>
</comment>
<keyword evidence="3" id="KW-0808">Transferase</keyword>
<dbReference type="Gene3D" id="3.40.50.150">
    <property type="entry name" value="Vaccinia Virus protein VP39"/>
    <property type="match status" value="1"/>
</dbReference>
<sequence>MDKLDGKTFDIVEDNIEKMKELFPDIFTEGKIDMDKFMLTLGEHVEKDKERYEFTWNGKTEAIQLAQKQTTGTLRPCKEESVNWDTTKNLYIEGDNLEVLRILQNSYRNKVKMIYIDPPYNTGHDFIYNDDFKDNIKNYLNKMNESLKSNAEVNGRYHTDWLNFLYPRLKISKNILKKDGVIFVSIDDNEYSNLKKVMDEIFGENNFLATFVWKRRASSAMADRLVSTDHEYVICYQNGEFTSFNGLEKEFKGYSNPDGDPRGDWTKGDLTVGMTKEQRPNQYYDIKNPKTGKIYKPSSKRIWAYIKESMDKLIDENKIVFPDDENQRPMYKRFKHDMNIKVNPISTWINEGSKLIEDNAQAISLSTGLNSEGTKVIQELFDYKAFDYPKPTSLIKSLIKQVCDEGDIVLDFFAGSSTTAQSLLEVSEETNKSISYILVQIPEKILENSQSYNDGLDDLCKLGRERIKKFIAKSKINYADSGFKVFKLDETNLHVWDEESLDLEKDLMDMIDPVKEGRTQEDVVYEILLKYGVDLTIPIEKKNIAGKSVYDVGMGYLLICLERDITLDIIKQIAEKNPARVVFYDEGFKDDTVRTNAQQILKRHNVEDIRVI</sequence>
<accession>A0ABU6KII1</accession>
<dbReference type="PROSITE" id="PS00092">
    <property type="entry name" value="N6_MTASE"/>
    <property type="match status" value="1"/>
</dbReference>
<dbReference type="GO" id="GO:0008168">
    <property type="term" value="F:methyltransferase activity"/>
    <property type="evidence" value="ECO:0007669"/>
    <property type="project" value="UniProtKB-KW"/>
</dbReference>
<evidence type="ECO:0000256" key="4">
    <source>
        <dbReference type="ARBA" id="ARBA00022691"/>
    </source>
</evidence>
<keyword evidence="8" id="KW-1185">Reference proteome</keyword>
<feature type="domain" description="DNA methylase N-4/N-6" evidence="6">
    <location>
        <begin position="111"/>
        <end position="447"/>
    </location>
</feature>
<dbReference type="InterPro" id="IPR002052">
    <property type="entry name" value="DNA_methylase_N6_adenine_CS"/>
</dbReference>
<dbReference type="Pfam" id="PF01555">
    <property type="entry name" value="N6_N4_Mtase"/>
    <property type="match status" value="1"/>
</dbReference>
<reference evidence="7 8" key="1">
    <citation type="journal article" date="2024" name="Int. J. Syst. Evol. Microbiol.">
        <title>Virgibacillus tibetensis sp. nov., isolated from salt lake on the Tibetan Plateau of China.</title>
        <authorList>
            <person name="Phurbu D."/>
            <person name="Liu Z.-X."/>
            <person name="Wang R."/>
            <person name="Zheng Y.-Y."/>
            <person name="Liu H.-C."/>
            <person name="Zhou Y.-G."/>
            <person name="Yu Y.-J."/>
            <person name="Li A.-H."/>
        </authorList>
    </citation>
    <scope>NUCLEOTIDE SEQUENCE [LARGE SCALE GENOMIC DNA]</scope>
    <source>
        <strain evidence="7 8">C22-A2</strain>
    </source>
</reference>
<dbReference type="RefSeq" id="WP_327608676.1">
    <property type="nucleotide sequence ID" value="NZ_JARZFX010000010.1"/>
</dbReference>
<evidence type="ECO:0000313" key="7">
    <source>
        <dbReference type="EMBL" id="MEC5425122.1"/>
    </source>
</evidence>
<keyword evidence="5" id="KW-0680">Restriction system</keyword>
<protein>
    <submittedName>
        <fullName evidence="7">DNA methyltransferase</fullName>
    </submittedName>
</protein>
<evidence type="ECO:0000256" key="2">
    <source>
        <dbReference type="ARBA" id="ARBA00022603"/>
    </source>
</evidence>
<name>A0ABU6KII1_9BACI</name>
<dbReference type="EMBL" id="JARZFX010000010">
    <property type="protein sequence ID" value="MEC5425122.1"/>
    <property type="molecule type" value="Genomic_DNA"/>
</dbReference>
<comment type="caution">
    <text evidence="7">The sequence shown here is derived from an EMBL/GenBank/DDBJ whole genome shotgun (WGS) entry which is preliminary data.</text>
</comment>
<dbReference type="PRINTS" id="PR00506">
    <property type="entry name" value="D21N6MTFRASE"/>
</dbReference>
<organism evidence="7 8">
    <name type="scientific">Virgibacillus tibetensis</name>
    <dbReference type="NCBI Taxonomy" id="3042313"/>
    <lineage>
        <taxon>Bacteria</taxon>
        <taxon>Bacillati</taxon>
        <taxon>Bacillota</taxon>
        <taxon>Bacilli</taxon>
        <taxon>Bacillales</taxon>
        <taxon>Bacillaceae</taxon>
        <taxon>Virgibacillus</taxon>
    </lineage>
</organism>
<evidence type="ECO:0000313" key="8">
    <source>
        <dbReference type="Proteomes" id="UP001335737"/>
    </source>
</evidence>
<keyword evidence="4" id="KW-0949">S-adenosyl-L-methionine</keyword>
<evidence type="ECO:0000256" key="5">
    <source>
        <dbReference type="ARBA" id="ARBA00022747"/>
    </source>
</evidence>
<dbReference type="SUPFAM" id="SSF53335">
    <property type="entry name" value="S-adenosyl-L-methionine-dependent methyltransferases"/>
    <property type="match status" value="1"/>
</dbReference>
<dbReference type="InterPro" id="IPR002941">
    <property type="entry name" value="DNA_methylase_N4/N6"/>
</dbReference>
<proteinExistence type="inferred from homology"/>
<dbReference type="GO" id="GO:0032259">
    <property type="term" value="P:methylation"/>
    <property type="evidence" value="ECO:0007669"/>
    <property type="project" value="UniProtKB-KW"/>
</dbReference>
<keyword evidence="2 7" id="KW-0489">Methyltransferase</keyword>
<dbReference type="InterPro" id="IPR002295">
    <property type="entry name" value="N4/N6-MTase_EcoPI_Mod-like"/>
</dbReference>
<evidence type="ECO:0000259" key="6">
    <source>
        <dbReference type="Pfam" id="PF01555"/>
    </source>
</evidence>
<dbReference type="Proteomes" id="UP001335737">
    <property type="component" value="Unassembled WGS sequence"/>
</dbReference>